<accession>A0ACB8T6B0</accession>
<dbReference type="Proteomes" id="UP000814140">
    <property type="component" value="Unassembled WGS sequence"/>
</dbReference>
<sequence>MDAQMSHGRPLTTYSKRNRARVFHSPSSSPLPAVDQDDITLSEMSRRMKKRARHATVTGLLKRHNSDDPKRSVKRLKHTPDITPPEAANDRLSTMMSNTLSTEMATDYLVALKDGSNHLQFRTPFNLSPQTATNPGLNQSIVPDRLSPVPATRRSLSRTSSRNLKENSGIGGLASAFHSRSASKTGSPKKKAKKPHFYKKARTLSDAAGPDCKDKSPFRAGTASVTESARPRPSLLPSHCHSGSSTAYMLQQLTDQDWFRPAKALSRSPFSDDYIPPETPPPDWSFATASFFGGVPLETSTPLTKIKTGRAPNEGTPSAPNTPERAKDVVMTDLVCESSTRSAHTTARHSKDSIFSTTFDATATTSHAQRRSKSDVCVEALRSISGSPTGIILKDILMAEPLRTPCSSPMAEDLSGMLSSLGLGGTSIMD</sequence>
<keyword evidence="2" id="KW-1185">Reference proteome</keyword>
<proteinExistence type="predicted"/>
<evidence type="ECO:0000313" key="1">
    <source>
        <dbReference type="EMBL" id="KAI0064068.1"/>
    </source>
</evidence>
<name>A0ACB8T6B0_9AGAM</name>
<evidence type="ECO:0000313" key="2">
    <source>
        <dbReference type="Proteomes" id="UP000814140"/>
    </source>
</evidence>
<reference evidence="1" key="1">
    <citation type="submission" date="2021-03" db="EMBL/GenBank/DDBJ databases">
        <authorList>
            <consortium name="DOE Joint Genome Institute"/>
            <person name="Ahrendt S."/>
            <person name="Looney B.P."/>
            <person name="Miyauchi S."/>
            <person name="Morin E."/>
            <person name="Drula E."/>
            <person name="Courty P.E."/>
            <person name="Chicoki N."/>
            <person name="Fauchery L."/>
            <person name="Kohler A."/>
            <person name="Kuo A."/>
            <person name="Labutti K."/>
            <person name="Pangilinan J."/>
            <person name="Lipzen A."/>
            <person name="Riley R."/>
            <person name="Andreopoulos W."/>
            <person name="He G."/>
            <person name="Johnson J."/>
            <person name="Barry K.W."/>
            <person name="Grigoriev I.V."/>
            <person name="Nagy L."/>
            <person name="Hibbett D."/>
            <person name="Henrissat B."/>
            <person name="Matheny P.B."/>
            <person name="Labbe J."/>
            <person name="Martin F."/>
        </authorList>
    </citation>
    <scope>NUCLEOTIDE SEQUENCE</scope>
    <source>
        <strain evidence="1">HHB10654</strain>
    </source>
</reference>
<protein>
    <submittedName>
        <fullName evidence="1">Uncharacterized protein</fullName>
    </submittedName>
</protein>
<dbReference type="EMBL" id="MU277200">
    <property type="protein sequence ID" value="KAI0064068.1"/>
    <property type="molecule type" value="Genomic_DNA"/>
</dbReference>
<gene>
    <name evidence="1" type="ORF">BV25DRAFT_336028</name>
</gene>
<reference evidence="1" key="2">
    <citation type="journal article" date="2022" name="New Phytol.">
        <title>Evolutionary transition to the ectomycorrhizal habit in the genomes of a hyperdiverse lineage of mushroom-forming fungi.</title>
        <authorList>
            <person name="Looney B."/>
            <person name="Miyauchi S."/>
            <person name="Morin E."/>
            <person name="Drula E."/>
            <person name="Courty P.E."/>
            <person name="Kohler A."/>
            <person name="Kuo A."/>
            <person name="LaButti K."/>
            <person name="Pangilinan J."/>
            <person name="Lipzen A."/>
            <person name="Riley R."/>
            <person name="Andreopoulos W."/>
            <person name="He G."/>
            <person name="Johnson J."/>
            <person name="Nolan M."/>
            <person name="Tritt A."/>
            <person name="Barry K.W."/>
            <person name="Grigoriev I.V."/>
            <person name="Nagy L.G."/>
            <person name="Hibbett D."/>
            <person name="Henrissat B."/>
            <person name="Matheny P.B."/>
            <person name="Labbe J."/>
            <person name="Martin F.M."/>
        </authorList>
    </citation>
    <scope>NUCLEOTIDE SEQUENCE</scope>
    <source>
        <strain evidence="1">HHB10654</strain>
    </source>
</reference>
<comment type="caution">
    <text evidence="1">The sequence shown here is derived from an EMBL/GenBank/DDBJ whole genome shotgun (WGS) entry which is preliminary data.</text>
</comment>
<organism evidence="1 2">
    <name type="scientific">Artomyces pyxidatus</name>
    <dbReference type="NCBI Taxonomy" id="48021"/>
    <lineage>
        <taxon>Eukaryota</taxon>
        <taxon>Fungi</taxon>
        <taxon>Dikarya</taxon>
        <taxon>Basidiomycota</taxon>
        <taxon>Agaricomycotina</taxon>
        <taxon>Agaricomycetes</taxon>
        <taxon>Russulales</taxon>
        <taxon>Auriscalpiaceae</taxon>
        <taxon>Artomyces</taxon>
    </lineage>
</organism>